<organism evidence="7 8">
    <name type="scientific">Neoroseomonas lacus</name>
    <dbReference type="NCBI Taxonomy" id="287609"/>
    <lineage>
        <taxon>Bacteria</taxon>
        <taxon>Pseudomonadati</taxon>
        <taxon>Pseudomonadota</taxon>
        <taxon>Alphaproteobacteria</taxon>
        <taxon>Acetobacterales</taxon>
        <taxon>Acetobacteraceae</taxon>
        <taxon>Neoroseomonas</taxon>
    </lineage>
</organism>
<evidence type="ECO:0000256" key="4">
    <source>
        <dbReference type="ARBA" id="ARBA00022801"/>
    </source>
</evidence>
<dbReference type="GO" id="GO:0005975">
    <property type="term" value="P:carbohydrate metabolic process"/>
    <property type="evidence" value="ECO:0007669"/>
    <property type="project" value="InterPro"/>
</dbReference>
<keyword evidence="4" id="KW-0378">Hydrolase</keyword>
<dbReference type="AlphaFoldDB" id="A0A917NGQ6"/>
<keyword evidence="5" id="KW-0326">Glycosidase</keyword>
<dbReference type="RefSeq" id="WP_188965101.1">
    <property type="nucleotide sequence ID" value="NZ_BMKW01000001.1"/>
</dbReference>
<evidence type="ECO:0000256" key="2">
    <source>
        <dbReference type="ARBA" id="ARBA00005336"/>
    </source>
</evidence>
<dbReference type="InterPro" id="IPR001764">
    <property type="entry name" value="Glyco_hydro_3_N"/>
</dbReference>
<evidence type="ECO:0000256" key="5">
    <source>
        <dbReference type="ARBA" id="ARBA00023295"/>
    </source>
</evidence>
<dbReference type="GO" id="GO:0004563">
    <property type="term" value="F:beta-N-acetylhexosaminidase activity"/>
    <property type="evidence" value="ECO:0007669"/>
    <property type="project" value="UniProtKB-EC"/>
</dbReference>
<dbReference type="SUPFAM" id="SSF51445">
    <property type="entry name" value="(Trans)glycosidases"/>
    <property type="match status" value="1"/>
</dbReference>
<dbReference type="PROSITE" id="PS00775">
    <property type="entry name" value="GLYCOSYL_HYDROL_F3"/>
    <property type="match status" value="1"/>
</dbReference>
<dbReference type="InterPro" id="IPR050226">
    <property type="entry name" value="NagZ_Beta-hexosaminidase"/>
</dbReference>
<dbReference type="PANTHER" id="PTHR30480:SF13">
    <property type="entry name" value="BETA-HEXOSAMINIDASE"/>
    <property type="match status" value="1"/>
</dbReference>
<reference evidence="7" key="2">
    <citation type="submission" date="2020-09" db="EMBL/GenBank/DDBJ databases">
        <authorList>
            <person name="Sun Q."/>
            <person name="Zhou Y."/>
        </authorList>
    </citation>
    <scope>NUCLEOTIDE SEQUENCE</scope>
    <source>
        <strain evidence="7">CGMCC 1.3617</strain>
    </source>
</reference>
<feature type="domain" description="Glycoside hydrolase family 3 N-terminal" evidence="6">
    <location>
        <begin position="16"/>
        <end position="279"/>
    </location>
</feature>
<dbReference type="PANTHER" id="PTHR30480">
    <property type="entry name" value="BETA-HEXOSAMINIDASE-RELATED"/>
    <property type="match status" value="1"/>
</dbReference>
<gene>
    <name evidence="7" type="ORF">GCM10011320_02580</name>
</gene>
<reference evidence="7" key="1">
    <citation type="journal article" date="2014" name="Int. J. Syst. Evol. Microbiol.">
        <title>Complete genome sequence of Corynebacterium casei LMG S-19264T (=DSM 44701T), isolated from a smear-ripened cheese.</title>
        <authorList>
            <consortium name="US DOE Joint Genome Institute (JGI-PGF)"/>
            <person name="Walter F."/>
            <person name="Albersmeier A."/>
            <person name="Kalinowski J."/>
            <person name="Ruckert C."/>
        </authorList>
    </citation>
    <scope>NUCLEOTIDE SEQUENCE</scope>
    <source>
        <strain evidence="7">CGMCC 1.3617</strain>
    </source>
</reference>
<dbReference type="InterPro" id="IPR019800">
    <property type="entry name" value="Glyco_hydro_3_AS"/>
</dbReference>
<dbReference type="InterPro" id="IPR036962">
    <property type="entry name" value="Glyco_hydro_3_N_sf"/>
</dbReference>
<comment type="caution">
    <text evidence="7">The sequence shown here is derived from an EMBL/GenBank/DDBJ whole genome shotgun (WGS) entry which is preliminary data.</text>
</comment>
<keyword evidence="8" id="KW-1185">Reference proteome</keyword>
<dbReference type="NCBIfam" id="NF003740">
    <property type="entry name" value="PRK05337.1"/>
    <property type="match status" value="1"/>
</dbReference>
<dbReference type="Gene3D" id="3.20.20.300">
    <property type="entry name" value="Glycoside hydrolase, family 3, N-terminal domain"/>
    <property type="match status" value="1"/>
</dbReference>
<dbReference type="EC" id="3.2.1.52" evidence="3"/>
<evidence type="ECO:0000256" key="3">
    <source>
        <dbReference type="ARBA" id="ARBA00012663"/>
    </source>
</evidence>
<dbReference type="InterPro" id="IPR017853">
    <property type="entry name" value="GH"/>
</dbReference>
<dbReference type="GO" id="GO:0009254">
    <property type="term" value="P:peptidoglycan turnover"/>
    <property type="evidence" value="ECO:0007669"/>
    <property type="project" value="TreeGrafter"/>
</dbReference>
<comment type="catalytic activity">
    <reaction evidence="1">
        <text>Hydrolysis of terminal non-reducing N-acetyl-D-hexosamine residues in N-acetyl-beta-D-hexosaminides.</text>
        <dbReference type="EC" id="3.2.1.52"/>
    </reaction>
</comment>
<dbReference type="Proteomes" id="UP000661507">
    <property type="component" value="Unassembled WGS sequence"/>
</dbReference>
<evidence type="ECO:0000256" key="1">
    <source>
        <dbReference type="ARBA" id="ARBA00001231"/>
    </source>
</evidence>
<sequence length="343" mass="35459">MTPRAAIIGLSGLRLTAEEAALLRARRPVGAILFARNVAEPGQLRALTGEIRDILGAEAPILVDQEGGRVARLKPPQWERFPPAAAFEHAPEAALRANAELLGRVCREVGLDVVCAPVLDLRLPGAHGVIGDRAFSEDPAVIARLGAAFVAGLQAAGAIPVIKHIPGHGRALADSHHELPRVTASVADLAADIAPFQALAGSGAWAMTAHVLYEAWDRALPATISPVVIRDIIRGEIGFEGVLVTDDLAMGALAGASNDLASAALAAGCDLVLHCTGRLGDTAALLADCPTLTDRAAERLAQARAMTEAFHGRRPDALRALRDAALGALAAVAPGDDPTARPA</sequence>
<dbReference type="Pfam" id="PF00933">
    <property type="entry name" value="Glyco_hydro_3"/>
    <property type="match status" value="1"/>
</dbReference>
<evidence type="ECO:0000313" key="7">
    <source>
        <dbReference type="EMBL" id="GGI99328.1"/>
    </source>
</evidence>
<name>A0A917NGQ6_9PROT</name>
<accession>A0A917NGQ6</accession>
<comment type="similarity">
    <text evidence="2">Belongs to the glycosyl hydrolase 3 family.</text>
</comment>
<proteinExistence type="inferred from homology"/>
<protein>
    <recommendedName>
        <fullName evidence="3">beta-N-acetylhexosaminidase</fullName>
        <ecNumber evidence="3">3.2.1.52</ecNumber>
    </recommendedName>
</protein>
<evidence type="ECO:0000313" key="8">
    <source>
        <dbReference type="Proteomes" id="UP000661507"/>
    </source>
</evidence>
<dbReference type="EMBL" id="BMKW01000001">
    <property type="protein sequence ID" value="GGI99328.1"/>
    <property type="molecule type" value="Genomic_DNA"/>
</dbReference>
<evidence type="ECO:0000259" key="6">
    <source>
        <dbReference type="Pfam" id="PF00933"/>
    </source>
</evidence>